<evidence type="ECO:0000313" key="2">
    <source>
        <dbReference type="EMBL" id="SDG50504.1"/>
    </source>
</evidence>
<gene>
    <name evidence="2" type="ORF">SAMN05660686_04645</name>
</gene>
<dbReference type="RefSeq" id="WP_028795092.1">
    <property type="nucleotide sequence ID" value="NZ_FNBW01000019.1"/>
</dbReference>
<dbReference type="PANTHER" id="PTHR12910">
    <property type="entry name" value="NADH-UBIQUINONE OXIDOREDUCTASE SUBUNIT B17.2"/>
    <property type="match status" value="1"/>
</dbReference>
<dbReference type="InterPro" id="IPR007763">
    <property type="entry name" value="NDUFA12"/>
</dbReference>
<keyword evidence="2" id="KW-0830">Ubiquinone</keyword>
<dbReference type="GO" id="GO:0045271">
    <property type="term" value="C:respiratory chain complex I"/>
    <property type="evidence" value="ECO:0007669"/>
    <property type="project" value="InterPro"/>
</dbReference>
<proteinExistence type="predicted"/>
<dbReference type="Pfam" id="PF05071">
    <property type="entry name" value="NDUFA12"/>
    <property type="match status" value="1"/>
</dbReference>
<dbReference type="EMBL" id="FNBW01000019">
    <property type="protein sequence ID" value="SDG50504.1"/>
    <property type="molecule type" value="Genomic_DNA"/>
</dbReference>
<dbReference type="Proteomes" id="UP000198615">
    <property type="component" value="Unassembled WGS sequence"/>
</dbReference>
<name>A0A8G2BM74_9PROT</name>
<comment type="caution">
    <text evidence="2">The sequence shown here is derived from an EMBL/GenBank/DDBJ whole genome shotgun (WGS) entry which is preliminary data.</text>
</comment>
<keyword evidence="3" id="KW-1185">Reference proteome</keyword>
<evidence type="ECO:0000256" key="1">
    <source>
        <dbReference type="SAM" id="MobiDB-lite"/>
    </source>
</evidence>
<feature type="compositionally biased region" description="Basic and acidic residues" evidence="1">
    <location>
        <begin position="102"/>
        <end position="111"/>
    </location>
</feature>
<dbReference type="OrthoDB" id="9795340at2"/>
<protein>
    <submittedName>
        <fullName evidence="2">NADH:ubiquinone oxidoreductase subunit</fullName>
    </submittedName>
</protein>
<organism evidence="2 3">
    <name type="scientific">Thalassobaculum litoreum DSM 18839</name>
    <dbReference type="NCBI Taxonomy" id="1123362"/>
    <lineage>
        <taxon>Bacteria</taxon>
        <taxon>Pseudomonadati</taxon>
        <taxon>Pseudomonadota</taxon>
        <taxon>Alphaproteobacteria</taxon>
        <taxon>Rhodospirillales</taxon>
        <taxon>Thalassobaculaceae</taxon>
        <taxon>Thalassobaculum</taxon>
    </lineage>
</organism>
<evidence type="ECO:0000313" key="3">
    <source>
        <dbReference type="Proteomes" id="UP000198615"/>
    </source>
</evidence>
<sequence>MDVGTKLFTWMNGKLVGEDAYGNKYYVHRRGVLRDGHEMRWCMYKGLAEASKVPPEWHHWLHHGTDMVPDGTELRQFAWQKEHQPNLTGTPYAYRPPGHVLEGGKRDKATGDYEPWTPA</sequence>
<dbReference type="NCBIfam" id="NF006040">
    <property type="entry name" value="PRK08183.1"/>
    <property type="match status" value="1"/>
</dbReference>
<dbReference type="PANTHER" id="PTHR12910:SF2">
    <property type="entry name" value="NADH DEHYDROGENASE [UBIQUINONE] 1 ALPHA SUBCOMPLEX SUBUNIT 12"/>
    <property type="match status" value="1"/>
</dbReference>
<accession>A0A8G2BM74</accession>
<dbReference type="GO" id="GO:0006979">
    <property type="term" value="P:response to oxidative stress"/>
    <property type="evidence" value="ECO:0007669"/>
    <property type="project" value="TreeGrafter"/>
</dbReference>
<reference evidence="2 3" key="1">
    <citation type="submission" date="2016-10" db="EMBL/GenBank/DDBJ databases">
        <authorList>
            <person name="Varghese N."/>
            <person name="Submissions S."/>
        </authorList>
    </citation>
    <scope>NUCLEOTIDE SEQUENCE [LARGE SCALE GENOMIC DNA]</scope>
    <source>
        <strain evidence="2 3">DSM 18839</strain>
    </source>
</reference>
<feature type="region of interest" description="Disordered" evidence="1">
    <location>
        <begin position="87"/>
        <end position="119"/>
    </location>
</feature>
<dbReference type="AlphaFoldDB" id="A0A8G2BM74"/>